<evidence type="ECO:0000256" key="3">
    <source>
        <dbReference type="ARBA" id="ARBA00022692"/>
    </source>
</evidence>
<organism evidence="7 8">
    <name type="scientific">Sodiomyces alkalinus (strain CBS 110278 / VKM F-3762 / F11)</name>
    <name type="common">Alkaliphilic filamentous fungus</name>
    <dbReference type="NCBI Taxonomy" id="1314773"/>
    <lineage>
        <taxon>Eukaryota</taxon>
        <taxon>Fungi</taxon>
        <taxon>Dikarya</taxon>
        <taxon>Ascomycota</taxon>
        <taxon>Pezizomycotina</taxon>
        <taxon>Sordariomycetes</taxon>
        <taxon>Hypocreomycetidae</taxon>
        <taxon>Glomerellales</taxon>
        <taxon>Plectosphaerellaceae</taxon>
        <taxon>Sodiomyces</taxon>
    </lineage>
</organism>
<dbReference type="STRING" id="1314773.A0A3N2Q639"/>
<dbReference type="InterPro" id="IPR005344">
    <property type="entry name" value="TMEM33/Pom33"/>
</dbReference>
<gene>
    <name evidence="7" type="ORF">SODALDRAFT_268792</name>
</gene>
<comment type="subcellular location">
    <subcellularLocation>
        <location evidence="1">Membrane</location>
        <topology evidence="1">Multi-pass membrane protein</topology>
    </subcellularLocation>
</comment>
<dbReference type="PANTHER" id="PTHR12703">
    <property type="entry name" value="TRANSMEMBRANE PROTEIN 33"/>
    <property type="match status" value="1"/>
</dbReference>
<dbReference type="Proteomes" id="UP000272025">
    <property type="component" value="Unassembled WGS sequence"/>
</dbReference>
<keyword evidence="5 6" id="KW-0472">Membrane</keyword>
<dbReference type="RefSeq" id="XP_028470028.1">
    <property type="nucleotide sequence ID" value="XM_028607624.1"/>
</dbReference>
<sequence>MAPPPSADLPLSQRLLQLAQTLQFGWFAGHFVLILCTFRYFLSWVRMNYYSGIAKLSYRTAFFAAAVTYGIVVYKTWRARARAGAKNLAHPLTIMGDENVQYLGMALVWLLFPQYPLALLPYTIYSIFHVATYSRANLIPTLSPPKPVPAAAGASPNGKPQYAPNPIAERIGAFVKQYYDSSMSIVAKLELALWLRVFVSALLFKRRSWILIALYTAFVRARYAQSSHVQNSVAELEARVDSAIGNQGTPPQARQVWEGIKNGARQFYVHTDINRYLSGASAPKKTS</sequence>
<dbReference type="GO" id="GO:0016020">
    <property type="term" value="C:membrane"/>
    <property type="evidence" value="ECO:0007669"/>
    <property type="project" value="UniProtKB-SubCell"/>
</dbReference>
<keyword evidence="3 6" id="KW-0812">Transmembrane</keyword>
<dbReference type="GO" id="GO:0061024">
    <property type="term" value="P:membrane organization"/>
    <property type="evidence" value="ECO:0007669"/>
    <property type="project" value="TreeGrafter"/>
</dbReference>
<feature type="transmembrane region" description="Helical" evidence="6">
    <location>
        <begin position="102"/>
        <end position="128"/>
    </location>
</feature>
<dbReference type="EMBL" id="ML119051">
    <property type="protein sequence ID" value="ROT42222.1"/>
    <property type="molecule type" value="Genomic_DNA"/>
</dbReference>
<feature type="transmembrane region" description="Helical" evidence="6">
    <location>
        <begin position="56"/>
        <end position="74"/>
    </location>
</feature>
<evidence type="ECO:0000256" key="2">
    <source>
        <dbReference type="ARBA" id="ARBA00007322"/>
    </source>
</evidence>
<comment type="similarity">
    <text evidence="2">Belongs to the PER33/POM33 family.</text>
</comment>
<evidence type="ECO:0000313" key="8">
    <source>
        <dbReference type="Proteomes" id="UP000272025"/>
    </source>
</evidence>
<proteinExistence type="inferred from homology"/>
<evidence type="ECO:0000313" key="7">
    <source>
        <dbReference type="EMBL" id="ROT42222.1"/>
    </source>
</evidence>
<evidence type="ECO:0000256" key="1">
    <source>
        <dbReference type="ARBA" id="ARBA00004141"/>
    </source>
</evidence>
<dbReference type="AlphaFoldDB" id="A0A3N2Q639"/>
<evidence type="ECO:0008006" key="9">
    <source>
        <dbReference type="Google" id="ProtNLM"/>
    </source>
</evidence>
<reference evidence="7 8" key="1">
    <citation type="journal article" date="2018" name="Mol. Ecol.">
        <title>The obligate alkalophilic soda-lake fungus Sodiomyces alkalinus has shifted to a protein diet.</title>
        <authorList>
            <person name="Grum-Grzhimaylo A.A."/>
            <person name="Falkoski D.L."/>
            <person name="van den Heuvel J."/>
            <person name="Valero-Jimenez C.A."/>
            <person name="Min B."/>
            <person name="Choi I.G."/>
            <person name="Lipzen A."/>
            <person name="Daum C.G."/>
            <person name="Aanen D.K."/>
            <person name="Tsang A."/>
            <person name="Henrissat B."/>
            <person name="Bilanenko E.N."/>
            <person name="de Vries R.P."/>
            <person name="van Kan J.A.L."/>
            <person name="Grigoriev I.V."/>
            <person name="Debets A.J.M."/>
        </authorList>
    </citation>
    <scope>NUCLEOTIDE SEQUENCE [LARGE SCALE GENOMIC DNA]</scope>
    <source>
        <strain evidence="7 8">F11</strain>
    </source>
</reference>
<keyword evidence="4 6" id="KW-1133">Transmembrane helix</keyword>
<dbReference type="GeneID" id="39576102"/>
<keyword evidence="8" id="KW-1185">Reference proteome</keyword>
<feature type="transmembrane region" description="Helical" evidence="6">
    <location>
        <begin position="24"/>
        <end position="44"/>
    </location>
</feature>
<name>A0A3N2Q639_SODAK</name>
<dbReference type="InterPro" id="IPR051645">
    <property type="entry name" value="PER33/POM33_regulator"/>
</dbReference>
<dbReference type="Pfam" id="PF03661">
    <property type="entry name" value="TMEM33_Pom33"/>
    <property type="match status" value="1"/>
</dbReference>
<protein>
    <recommendedName>
        <fullName evidence="9">Endoplasmic reticulum protein</fullName>
    </recommendedName>
</protein>
<dbReference type="OrthoDB" id="5581259at2759"/>
<accession>A0A3N2Q639</accession>
<evidence type="ECO:0000256" key="6">
    <source>
        <dbReference type="SAM" id="Phobius"/>
    </source>
</evidence>
<evidence type="ECO:0000256" key="5">
    <source>
        <dbReference type="ARBA" id="ARBA00023136"/>
    </source>
</evidence>
<evidence type="ECO:0000256" key="4">
    <source>
        <dbReference type="ARBA" id="ARBA00022989"/>
    </source>
</evidence>
<dbReference type="PANTHER" id="PTHR12703:SF4">
    <property type="entry name" value="TRANSMEMBRANE PROTEIN 33"/>
    <property type="match status" value="1"/>
</dbReference>
<dbReference type="GO" id="GO:0071786">
    <property type="term" value="P:endoplasmic reticulum tubular network organization"/>
    <property type="evidence" value="ECO:0007669"/>
    <property type="project" value="TreeGrafter"/>
</dbReference>
<dbReference type="GO" id="GO:0005783">
    <property type="term" value="C:endoplasmic reticulum"/>
    <property type="evidence" value="ECO:0007669"/>
    <property type="project" value="TreeGrafter"/>
</dbReference>